<organism evidence="8 9">
    <name type="scientific">Linnemannia schmuckeri</name>
    <dbReference type="NCBI Taxonomy" id="64567"/>
    <lineage>
        <taxon>Eukaryota</taxon>
        <taxon>Fungi</taxon>
        <taxon>Fungi incertae sedis</taxon>
        <taxon>Mucoromycota</taxon>
        <taxon>Mortierellomycotina</taxon>
        <taxon>Mortierellomycetes</taxon>
        <taxon>Mortierellales</taxon>
        <taxon>Mortierellaceae</taxon>
        <taxon>Linnemannia</taxon>
    </lineage>
</organism>
<keyword evidence="5" id="KW-0804">Transcription</keyword>
<comment type="caution">
    <text evidence="8">The sequence shown here is derived from an EMBL/GenBank/DDBJ whole genome shotgun (WGS) entry which is preliminary data.</text>
</comment>
<dbReference type="InterPro" id="IPR051615">
    <property type="entry name" value="Transcr_Regulatory_Elem"/>
</dbReference>
<dbReference type="PANTHER" id="PTHR31313:SF81">
    <property type="entry name" value="TY1 ENHANCER ACTIVATOR"/>
    <property type="match status" value="1"/>
</dbReference>
<gene>
    <name evidence="8" type="ORF">BG015_008602</name>
</gene>
<dbReference type="OrthoDB" id="39175at2759"/>
<sequence length="333" mass="37901">MPAWNTSRGAIHGCSLCFDSAQGTTPSSYTRIRGSKSDCPDPSGWHIGLEVYQHWTQQSDKGSTFGHWRESILAIQRLDAAAEAWRRQLPEDSIPTSTKSSVWYTDMNIVHPIFYYYILRISLYRPVLLKAGLVADEDERRKKELSPQDDKAKDSGGVAEVDTDSDAPGRNRSDTDKDFEEKDQRFLRGALDICNNAATKSTVIVDQFTERLARIRGSHLSFPIFIASTAHVLQLTTSKVPSRVAQAKQGLMTCIRSFRMLRPYWTAANDQAMLLEDVLNIYTAKSRQGLFSTSLKHTQESDNNTEQEQQEQQRHSHRQQYEQRIRKVSITNN</sequence>
<evidence type="ECO:0000256" key="1">
    <source>
        <dbReference type="ARBA" id="ARBA00022723"/>
    </source>
</evidence>
<dbReference type="AlphaFoldDB" id="A0A9P5S5P7"/>
<keyword evidence="4" id="KW-0238">DNA-binding</keyword>
<feature type="region of interest" description="Disordered" evidence="7">
    <location>
        <begin position="296"/>
        <end position="321"/>
    </location>
</feature>
<accession>A0A9P5S5P7</accession>
<evidence type="ECO:0000256" key="5">
    <source>
        <dbReference type="ARBA" id="ARBA00023163"/>
    </source>
</evidence>
<keyword evidence="9" id="KW-1185">Reference proteome</keyword>
<keyword evidence="6" id="KW-0539">Nucleus</keyword>
<dbReference type="Proteomes" id="UP000748756">
    <property type="component" value="Unassembled WGS sequence"/>
</dbReference>
<feature type="compositionally biased region" description="Basic and acidic residues" evidence="7">
    <location>
        <begin position="139"/>
        <end position="154"/>
    </location>
</feature>
<feature type="region of interest" description="Disordered" evidence="7">
    <location>
        <begin position="139"/>
        <end position="179"/>
    </location>
</feature>
<keyword evidence="1" id="KW-0479">Metal-binding</keyword>
<dbReference type="EMBL" id="JAAAUQ010000051">
    <property type="protein sequence ID" value="KAF9155791.1"/>
    <property type="molecule type" value="Genomic_DNA"/>
</dbReference>
<proteinExistence type="predicted"/>
<evidence type="ECO:0000256" key="6">
    <source>
        <dbReference type="ARBA" id="ARBA00023242"/>
    </source>
</evidence>
<dbReference type="PANTHER" id="PTHR31313">
    <property type="entry name" value="TY1 ENHANCER ACTIVATOR"/>
    <property type="match status" value="1"/>
</dbReference>
<reference evidence="8" key="1">
    <citation type="journal article" date="2020" name="Fungal Divers.">
        <title>Resolving the Mortierellaceae phylogeny through synthesis of multi-gene phylogenetics and phylogenomics.</title>
        <authorList>
            <person name="Vandepol N."/>
            <person name="Liber J."/>
            <person name="Desiro A."/>
            <person name="Na H."/>
            <person name="Kennedy M."/>
            <person name="Barry K."/>
            <person name="Grigoriev I.V."/>
            <person name="Miller A.N."/>
            <person name="O'Donnell K."/>
            <person name="Stajich J.E."/>
            <person name="Bonito G."/>
        </authorList>
    </citation>
    <scope>NUCLEOTIDE SEQUENCE</scope>
    <source>
        <strain evidence="8">NRRL 6426</strain>
    </source>
</reference>
<dbReference type="CDD" id="cd12148">
    <property type="entry name" value="fungal_TF_MHR"/>
    <property type="match status" value="1"/>
</dbReference>
<protein>
    <submittedName>
        <fullName evidence="8">Uncharacterized protein</fullName>
    </submittedName>
</protein>
<evidence type="ECO:0000256" key="2">
    <source>
        <dbReference type="ARBA" id="ARBA00022833"/>
    </source>
</evidence>
<dbReference type="GO" id="GO:0003677">
    <property type="term" value="F:DNA binding"/>
    <property type="evidence" value="ECO:0007669"/>
    <property type="project" value="UniProtKB-KW"/>
</dbReference>
<name>A0A9P5S5P7_9FUNG</name>
<dbReference type="GO" id="GO:0046872">
    <property type="term" value="F:metal ion binding"/>
    <property type="evidence" value="ECO:0007669"/>
    <property type="project" value="UniProtKB-KW"/>
</dbReference>
<evidence type="ECO:0000256" key="7">
    <source>
        <dbReference type="SAM" id="MobiDB-lite"/>
    </source>
</evidence>
<feature type="compositionally biased region" description="Basic and acidic residues" evidence="7">
    <location>
        <begin position="167"/>
        <end position="179"/>
    </location>
</feature>
<evidence type="ECO:0000256" key="3">
    <source>
        <dbReference type="ARBA" id="ARBA00023015"/>
    </source>
</evidence>
<keyword evidence="2" id="KW-0862">Zinc</keyword>
<evidence type="ECO:0000256" key="4">
    <source>
        <dbReference type="ARBA" id="ARBA00023125"/>
    </source>
</evidence>
<keyword evidence="3" id="KW-0805">Transcription regulation</keyword>
<evidence type="ECO:0000313" key="9">
    <source>
        <dbReference type="Proteomes" id="UP000748756"/>
    </source>
</evidence>
<feature type="compositionally biased region" description="Basic and acidic residues" evidence="7">
    <location>
        <begin position="311"/>
        <end position="321"/>
    </location>
</feature>
<evidence type="ECO:0000313" key="8">
    <source>
        <dbReference type="EMBL" id="KAF9155791.1"/>
    </source>
</evidence>